<dbReference type="EMBL" id="CP061336">
    <property type="protein sequence ID" value="QNU66173.1"/>
    <property type="molecule type" value="Genomic_DNA"/>
</dbReference>
<dbReference type="PANTHER" id="PTHR42711">
    <property type="entry name" value="ABC TRANSPORTER ATP-BINDING PROTEIN"/>
    <property type="match status" value="1"/>
</dbReference>
<dbReference type="PROSITE" id="PS50893">
    <property type="entry name" value="ABC_TRANSPORTER_2"/>
    <property type="match status" value="1"/>
</dbReference>
<dbReference type="AlphaFoldDB" id="A0A4U7JHT8"/>
<evidence type="ECO:0000313" key="4">
    <source>
        <dbReference type="EMBL" id="QNU66173.1"/>
    </source>
</evidence>
<dbReference type="InterPro" id="IPR050763">
    <property type="entry name" value="ABC_transporter_ATP-binding"/>
</dbReference>
<proteinExistence type="predicted"/>
<dbReference type="KEGG" id="rher:EHE19_014995"/>
<dbReference type="InterPro" id="IPR003593">
    <property type="entry name" value="AAA+_ATPase"/>
</dbReference>
<dbReference type="OrthoDB" id="9804819at2"/>
<name>A0A4U7JHT8_9FIRM</name>
<dbReference type="InterPro" id="IPR017871">
    <property type="entry name" value="ABC_transporter-like_CS"/>
</dbReference>
<accession>A0A4U7JHT8</accession>
<dbReference type="GO" id="GO:0005524">
    <property type="term" value="F:ATP binding"/>
    <property type="evidence" value="ECO:0007669"/>
    <property type="project" value="UniProtKB-KW"/>
</dbReference>
<dbReference type="GO" id="GO:0016887">
    <property type="term" value="F:ATP hydrolysis activity"/>
    <property type="evidence" value="ECO:0007669"/>
    <property type="project" value="InterPro"/>
</dbReference>
<dbReference type="RefSeq" id="WP_137696918.1">
    <property type="nucleotide sequence ID" value="NZ_CP061336.1"/>
</dbReference>
<keyword evidence="2" id="KW-0547">Nucleotide-binding</keyword>
<protein>
    <submittedName>
        <fullName evidence="4">ATP-binding cassette domain-containing protein</fullName>
    </submittedName>
</protein>
<keyword evidence="5" id="KW-1185">Reference proteome</keyword>
<dbReference type="SMART" id="SM00382">
    <property type="entry name" value="AAA"/>
    <property type="match status" value="1"/>
</dbReference>
<dbReference type="SUPFAM" id="SSF52540">
    <property type="entry name" value="P-loop containing nucleoside triphosphate hydrolases"/>
    <property type="match status" value="1"/>
</dbReference>
<gene>
    <name evidence="4" type="ORF">EHE19_014995</name>
</gene>
<organism evidence="4 5">
    <name type="scientific">Ruminiclostridium herbifermentans</name>
    <dbReference type="NCBI Taxonomy" id="2488810"/>
    <lineage>
        <taxon>Bacteria</taxon>
        <taxon>Bacillati</taxon>
        <taxon>Bacillota</taxon>
        <taxon>Clostridia</taxon>
        <taxon>Eubacteriales</taxon>
        <taxon>Oscillospiraceae</taxon>
        <taxon>Ruminiclostridium</taxon>
    </lineage>
</organism>
<dbReference type="Proteomes" id="UP000306409">
    <property type="component" value="Chromosome"/>
</dbReference>
<dbReference type="InterPro" id="IPR003439">
    <property type="entry name" value="ABC_transporter-like_ATP-bd"/>
</dbReference>
<evidence type="ECO:0000256" key="2">
    <source>
        <dbReference type="ARBA" id="ARBA00022741"/>
    </source>
</evidence>
<evidence type="ECO:0000256" key="1">
    <source>
        <dbReference type="ARBA" id="ARBA00022448"/>
    </source>
</evidence>
<dbReference type="Gene3D" id="3.40.50.300">
    <property type="entry name" value="P-loop containing nucleotide triphosphate hydrolases"/>
    <property type="match status" value="1"/>
</dbReference>
<dbReference type="Pfam" id="PF00005">
    <property type="entry name" value="ABC_tran"/>
    <property type="match status" value="1"/>
</dbReference>
<dbReference type="PROSITE" id="PS00211">
    <property type="entry name" value="ABC_TRANSPORTER_1"/>
    <property type="match status" value="1"/>
</dbReference>
<keyword evidence="1" id="KW-0813">Transport</keyword>
<reference evidence="4 5" key="1">
    <citation type="submission" date="2020-09" db="EMBL/GenBank/DDBJ databases">
        <title>Characterization and genome sequencing of Ruminiclostridium sp. nov. MA18.</title>
        <authorList>
            <person name="Rettenmaier R."/>
            <person name="Kowollik M.-L."/>
            <person name="Liebl W."/>
            <person name="Zverlov V."/>
        </authorList>
    </citation>
    <scope>NUCLEOTIDE SEQUENCE [LARGE SCALE GENOMIC DNA]</scope>
    <source>
        <strain evidence="4 5">MA18</strain>
    </source>
</reference>
<evidence type="ECO:0000313" key="5">
    <source>
        <dbReference type="Proteomes" id="UP000306409"/>
    </source>
</evidence>
<keyword evidence="3 4" id="KW-0067">ATP-binding</keyword>
<dbReference type="PANTHER" id="PTHR42711:SF1">
    <property type="entry name" value="ABC-TRANSPORT PROTEIN, ATP-BINDING COMPONENT"/>
    <property type="match status" value="1"/>
</dbReference>
<dbReference type="InterPro" id="IPR027417">
    <property type="entry name" value="P-loop_NTPase"/>
</dbReference>
<sequence length="343" mass="38974">MAFIEVNNLVKDYKINVRKKGILGAVQGLLVPEYKIKRAVDNISFEIEKGDMVGFIGPNGAGKSTTIKMLTGILSPSSGTIKIGDLSPYKDRKKNASRIGAVFGQRTQLWWDLPVIDTFELLKYIYKIPEKRYEENMDMFNSMLGLNEFISQPVRQLSLGQRMRADIAASLLHDPEIVFFDEPTIGLDVVAKEKIREFIKCVNKEKNITMIFTTHDMLDIEKTCKRMLIIDMGVIIYDGTTDQIKNQYGKDRTLIVEFDQLYKDIELPSGVELADEQGNKKWLRFNKEEVQVSSLIPELTSKYGILDLTIKEPEIESIIREIYEGGINIGEKVSGDCKEVVSE</sequence>
<evidence type="ECO:0000256" key="3">
    <source>
        <dbReference type="ARBA" id="ARBA00022840"/>
    </source>
</evidence>